<feature type="compositionally biased region" description="Low complexity" evidence="1">
    <location>
        <begin position="237"/>
        <end position="257"/>
    </location>
</feature>
<dbReference type="Gene3D" id="3.90.550.10">
    <property type="entry name" value="Spore Coat Polysaccharide Biosynthesis Protein SpsA, Chain A"/>
    <property type="match status" value="1"/>
</dbReference>
<evidence type="ECO:0000313" key="3">
    <source>
        <dbReference type="EMBL" id="GJD97860.1"/>
    </source>
</evidence>
<dbReference type="RefSeq" id="WP_238246898.1">
    <property type="nucleotide sequence ID" value="NZ_BPQP01000119.1"/>
</dbReference>
<gene>
    <name evidence="3" type="ORF">OCOJLMKI_5099</name>
</gene>
<dbReference type="SUPFAM" id="SSF53448">
    <property type="entry name" value="Nucleotide-diphospho-sugar transferases"/>
    <property type="match status" value="2"/>
</dbReference>
<accession>A0ABQ4S862</accession>
<name>A0ABQ4S862_9HYPH</name>
<comment type="caution">
    <text evidence="3">The sequence shown here is derived from an EMBL/GenBank/DDBJ whole genome shotgun (WGS) entry which is preliminary data.</text>
</comment>
<evidence type="ECO:0000259" key="2">
    <source>
        <dbReference type="Pfam" id="PF00535"/>
    </source>
</evidence>
<evidence type="ECO:0000256" key="1">
    <source>
        <dbReference type="SAM" id="MobiDB-lite"/>
    </source>
</evidence>
<sequence>MSTDRGPRDGSLDALRFALAPARGRAARWLAVARGLAAHPGPTLAILRSRLAGKRLRARQALIALLGADHRGLWHSTLGLPAAAGVSSGTAARVATVTAGMLREGAVPSAAIIILVAPGHVLIEGAADRLAAAFAADPGMQILYGDALFEPGGTGGRCLPLLRPAFDPEYLLAVDYIGPVIAIRGEALREVGGLADAPPGAEAMDLVLRCADRFGRGAVRHLPQPVSLWQPSQGTDAPRAAGSARASSAVAASGAGPLPKGERDRGRGANSPERPRPSPQPSPTGRGSPTRVSPAAAVPRTTGQTGDDGHGVRSARLEAVRRHLVRIGEAAEAVVSSEGIVSVIRSLPDPRPLVSLIVPTRDRLDLLRPCIESLQHGTDWPAREILICDNDSRDPATHAYFHSLEARGLARVIPRPGPFNFAAMNNAAARQGRGRLLAFVNNDVEAFQPDWLERLCREALRPGIGAVGAKLLDGEGRIQHAGIVLGTGGLVTHGHRHFPGDAPGYLAGLEATREVSAVTAACLVVEAGKFAAVGGFDEKTFAVDFNDVDLCQRLNAGGLRTLLVPSAVLHHREAASRRWTPEARARHEGEVEALRKRWGPLLAQDPHYHPGFDPDLGTYARLRRDWPEGIAAGPR</sequence>
<dbReference type="EMBL" id="BPQP01000119">
    <property type="protein sequence ID" value="GJD97860.1"/>
    <property type="molecule type" value="Genomic_DNA"/>
</dbReference>
<dbReference type="InterPro" id="IPR001173">
    <property type="entry name" value="Glyco_trans_2-like"/>
</dbReference>
<dbReference type="Pfam" id="PF00535">
    <property type="entry name" value="Glycos_transf_2"/>
    <property type="match status" value="1"/>
</dbReference>
<reference evidence="3" key="2">
    <citation type="submission" date="2021-08" db="EMBL/GenBank/DDBJ databases">
        <authorList>
            <person name="Tani A."/>
            <person name="Ola A."/>
            <person name="Ogura Y."/>
            <person name="Katsura K."/>
            <person name="Hayashi T."/>
        </authorList>
    </citation>
    <scope>NUCLEOTIDE SEQUENCE</scope>
    <source>
        <strain evidence="3">DSM 19015</strain>
    </source>
</reference>
<evidence type="ECO:0000313" key="4">
    <source>
        <dbReference type="Proteomes" id="UP001055125"/>
    </source>
</evidence>
<keyword evidence="4" id="KW-1185">Reference proteome</keyword>
<protein>
    <recommendedName>
        <fullName evidence="2">Glycosyltransferase 2-like domain-containing protein</fullName>
    </recommendedName>
</protein>
<dbReference type="Proteomes" id="UP001055125">
    <property type="component" value="Unassembled WGS sequence"/>
</dbReference>
<feature type="domain" description="Glycosyltransferase 2-like" evidence="2">
    <location>
        <begin position="355"/>
        <end position="468"/>
    </location>
</feature>
<dbReference type="PANTHER" id="PTHR43179">
    <property type="entry name" value="RHAMNOSYLTRANSFERASE WBBL"/>
    <property type="match status" value="1"/>
</dbReference>
<proteinExistence type="predicted"/>
<organism evidence="3 4">
    <name type="scientific">Methylobacterium iners</name>
    <dbReference type="NCBI Taxonomy" id="418707"/>
    <lineage>
        <taxon>Bacteria</taxon>
        <taxon>Pseudomonadati</taxon>
        <taxon>Pseudomonadota</taxon>
        <taxon>Alphaproteobacteria</taxon>
        <taxon>Hyphomicrobiales</taxon>
        <taxon>Methylobacteriaceae</taxon>
        <taxon>Methylobacterium</taxon>
    </lineage>
</organism>
<dbReference type="PANTHER" id="PTHR43179:SF7">
    <property type="entry name" value="RHAMNOSYLTRANSFERASE WBBL"/>
    <property type="match status" value="1"/>
</dbReference>
<reference evidence="3" key="1">
    <citation type="journal article" date="2021" name="Front. Microbiol.">
        <title>Comprehensive Comparative Genomics and Phenotyping of Methylobacterium Species.</title>
        <authorList>
            <person name="Alessa O."/>
            <person name="Ogura Y."/>
            <person name="Fujitani Y."/>
            <person name="Takami H."/>
            <person name="Hayashi T."/>
            <person name="Sahin N."/>
            <person name="Tani A."/>
        </authorList>
    </citation>
    <scope>NUCLEOTIDE SEQUENCE</scope>
    <source>
        <strain evidence="3">DSM 19015</strain>
    </source>
</reference>
<feature type="region of interest" description="Disordered" evidence="1">
    <location>
        <begin position="225"/>
        <end position="313"/>
    </location>
</feature>
<dbReference type="InterPro" id="IPR029044">
    <property type="entry name" value="Nucleotide-diphossugar_trans"/>
</dbReference>